<feature type="compositionally biased region" description="Basic residues" evidence="1">
    <location>
        <begin position="78"/>
        <end position="91"/>
    </location>
</feature>
<dbReference type="Proteomes" id="UP000199206">
    <property type="component" value="Unassembled WGS sequence"/>
</dbReference>
<dbReference type="STRING" id="1166340.SAMN05192583_0077"/>
<protein>
    <submittedName>
        <fullName evidence="2">Phage protein, HK97 gp10 family</fullName>
    </submittedName>
</protein>
<feature type="region of interest" description="Disordered" evidence="1">
    <location>
        <begin position="46"/>
        <end position="92"/>
    </location>
</feature>
<dbReference type="InterPro" id="IPR010064">
    <property type="entry name" value="HK97-gp10_tail"/>
</dbReference>
<proteinExistence type="predicted"/>
<organism evidence="2 3">
    <name type="scientific">Sphingomonas gellani</name>
    <dbReference type="NCBI Taxonomy" id="1166340"/>
    <lineage>
        <taxon>Bacteria</taxon>
        <taxon>Pseudomonadati</taxon>
        <taxon>Pseudomonadota</taxon>
        <taxon>Alphaproteobacteria</taxon>
        <taxon>Sphingomonadales</taxon>
        <taxon>Sphingomonadaceae</taxon>
        <taxon>Sphingomonas</taxon>
    </lineage>
</organism>
<evidence type="ECO:0000256" key="1">
    <source>
        <dbReference type="SAM" id="MobiDB-lite"/>
    </source>
</evidence>
<gene>
    <name evidence="2" type="ORF">SAMN05192583_0077</name>
</gene>
<dbReference type="OrthoDB" id="7470877at2"/>
<dbReference type="RefSeq" id="WP_093663516.1">
    <property type="nucleotide sequence ID" value="NZ_FOCF01000001.1"/>
</dbReference>
<dbReference type="Pfam" id="PF04883">
    <property type="entry name" value="HK97-gp10_like"/>
    <property type="match status" value="1"/>
</dbReference>
<sequence length="153" mass="17286">MASRQDFRMDGFKELEKALKELGPPVATKAGTEGLRKATNVMRDAVKAKAPKGDQPTKRTWRNKDGTQNSADYGRLKQNIKTRKVRSRRQHTVSYKVTTGSAFWGRFSEFGTEHEPARPWFKPAIDEVAGRVVQALQDELKKAIDKAARKART</sequence>
<accession>A0A1H7Y456</accession>
<dbReference type="AlphaFoldDB" id="A0A1H7Y456"/>
<reference evidence="3" key="1">
    <citation type="submission" date="2016-10" db="EMBL/GenBank/DDBJ databases">
        <authorList>
            <person name="Varghese N."/>
            <person name="Submissions S."/>
        </authorList>
    </citation>
    <scope>NUCLEOTIDE SEQUENCE [LARGE SCALE GENOMIC DNA]</scope>
    <source>
        <strain evidence="3">S6-262</strain>
    </source>
</reference>
<dbReference type="EMBL" id="FOCF01000001">
    <property type="protein sequence ID" value="SEM40664.1"/>
    <property type="molecule type" value="Genomic_DNA"/>
</dbReference>
<keyword evidence="3" id="KW-1185">Reference proteome</keyword>
<evidence type="ECO:0000313" key="2">
    <source>
        <dbReference type="EMBL" id="SEM40664.1"/>
    </source>
</evidence>
<evidence type="ECO:0000313" key="3">
    <source>
        <dbReference type="Proteomes" id="UP000199206"/>
    </source>
</evidence>
<feature type="compositionally biased region" description="Basic and acidic residues" evidence="1">
    <location>
        <begin position="46"/>
        <end position="65"/>
    </location>
</feature>
<dbReference type="NCBIfam" id="TIGR01725">
    <property type="entry name" value="phge_HK97_gp10"/>
    <property type="match status" value="1"/>
</dbReference>
<name>A0A1H7Y456_9SPHN</name>